<dbReference type="InterPro" id="IPR039537">
    <property type="entry name" value="Retrotran_Ty1/copia-like"/>
</dbReference>
<dbReference type="Proteomes" id="UP001054252">
    <property type="component" value="Unassembled WGS sequence"/>
</dbReference>
<comment type="caution">
    <text evidence="2">The sequence shown here is derived from an EMBL/GenBank/DDBJ whole genome shotgun (WGS) entry which is preliminary data.</text>
</comment>
<dbReference type="Gene3D" id="3.30.420.10">
    <property type="entry name" value="Ribonuclease H-like superfamily/Ribonuclease H"/>
    <property type="match status" value="1"/>
</dbReference>
<keyword evidence="3" id="KW-1185">Reference proteome</keyword>
<feature type="domain" description="Integrase catalytic" evidence="1">
    <location>
        <begin position="248"/>
        <end position="437"/>
    </location>
</feature>
<organism evidence="2 3">
    <name type="scientific">Rubroshorea leprosula</name>
    <dbReference type="NCBI Taxonomy" id="152421"/>
    <lineage>
        <taxon>Eukaryota</taxon>
        <taxon>Viridiplantae</taxon>
        <taxon>Streptophyta</taxon>
        <taxon>Embryophyta</taxon>
        <taxon>Tracheophyta</taxon>
        <taxon>Spermatophyta</taxon>
        <taxon>Magnoliopsida</taxon>
        <taxon>eudicotyledons</taxon>
        <taxon>Gunneridae</taxon>
        <taxon>Pentapetalae</taxon>
        <taxon>rosids</taxon>
        <taxon>malvids</taxon>
        <taxon>Malvales</taxon>
        <taxon>Dipterocarpaceae</taxon>
        <taxon>Rubroshorea</taxon>
    </lineage>
</organism>
<gene>
    <name evidence="2" type="ORF">SLEP1_g2154</name>
</gene>
<evidence type="ECO:0000313" key="3">
    <source>
        <dbReference type="Proteomes" id="UP001054252"/>
    </source>
</evidence>
<evidence type="ECO:0000313" key="2">
    <source>
        <dbReference type="EMBL" id="GKU87815.1"/>
    </source>
</evidence>
<dbReference type="InterPro" id="IPR012337">
    <property type="entry name" value="RNaseH-like_sf"/>
</dbReference>
<dbReference type="EMBL" id="BPVZ01000002">
    <property type="protein sequence ID" value="GKU87815.1"/>
    <property type="molecule type" value="Genomic_DNA"/>
</dbReference>
<dbReference type="AlphaFoldDB" id="A0AAV5HM39"/>
<dbReference type="GO" id="GO:0003676">
    <property type="term" value="F:nucleic acid binding"/>
    <property type="evidence" value="ECO:0007669"/>
    <property type="project" value="InterPro"/>
</dbReference>
<dbReference type="CDD" id="cd09272">
    <property type="entry name" value="RNase_HI_RT_Ty1"/>
    <property type="match status" value="1"/>
</dbReference>
<dbReference type="Pfam" id="PF00665">
    <property type="entry name" value="rve"/>
    <property type="match status" value="1"/>
</dbReference>
<dbReference type="InterPro" id="IPR036397">
    <property type="entry name" value="RNaseH_sf"/>
</dbReference>
<accession>A0AAV5HM39</accession>
<dbReference type="InterPro" id="IPR001584">
    <property type="entry name" value="Integrase_cat-core"/>
</dbReference>
<sequence>MGFEGDKQGWRLTEYLEALPFSGMLNAVSGMGGGGQVDPMRPTMPTPPSMSPSPYSGSLVGDFFGLEKAPSSPPTPQLPVKAATFPCLDYLQSGRFDDEVQGLWLLNTLPNSWKTFHVSWTNVAPNDVMTMEYAKIGVLNEELKRDMRQEKKKDGDNENRVVASIDGDLLFASDENVINFASHETSWVVDFGAACHVTLRREFFTSYTFSDFGVLKMTDDDQIRVIGKLDDDGYCSFFNDGQWKLTKVGKDESSELWHKRLSHMSVRGIDCLAKKNVLSRLKEVRSHGGALYFVTFIDDYSRKLWVYPLKTKDQVLDVFKQFQALVERQTDKKLKSICTNNGGEYSGPFDNYCREQGIRHQKAPLKTPQLNGLAEKMNGTLMERVRCLLVEAKLPRTFLAEAFNIVAHVINLSPTIALDNDVLDKLYDPVEKKLVKSRDVVFFEDQTIKDIDRAEKTSLQSNESLVDSKLAIETMAPNAVENHLQNDEVQDNIHDGDQVQNDHVDANDLDAPLNEAMNDQHDAPVEILNLKLIKKPWKLSKDRKALKNRWVYRVKHEDGTSVPWFQMDKAKVVSTHLAMHFKLNKNQCPSNDEEKEDMQRIPYASAVDSLMYAMVCARLDIAHEVGLVSRFLSNPRREHWNAVKWIMRYFRAEFIPAVEACKELLWMKRFTRELGFAQKRYVVYCDSQSAVHLSKNSTFHCRSKHIDVTPYSSHHFMSTGALLSFSILHPTRVIRNDGTRCTNIKYSNVSTEAIEILKLFRNWKMLLIAPAAWASNFFYSYHFNDVNGLMFNLRTGGLNNVLY</sequence>
<proteinExistence type="predicted"/>
<evidence type="ECO:0000259" key="1">
    <source>
        <dbReference type="PROSITE" id="PS50994"/>
    </source>
</evidence>
<dbReference type="PANTHER" id="PTHR42648:SF28">
    <property type="entry name" value="TRANSPOSON-ENCODED PROTEIN WITH RIBONUCLEASE H-LIKE AND RETROVIRUS ZINC FINGER-LIKE DOMAINS"/>
    <property type="match status" value="1"/>
</dbReference>
<dbReference type="PROSITE" id="PS50994">
    <property type="entry name" value="INTEGRASE"/>
    <property type="match status" value="1"/>
</dbReference>
<name>A0AAV5HM39_9ROSI</name>
<dbReference type="SUPFAM" id="SSF53098">
    <property type="entry name" value="Ribonuclease H-like"/>
    <property type="match status" value="1"/>
</dbReference>
<reference evidence="2 3" key="1">
    <citation type="journal article" date="2021" name="Commun. Biol.">
        <title>The genome of Shorea leprosula (Dipterocarpaceae) highlights the ecological relevance of drought in aseasonal tropical rainforests.</title>
        <authorList>
            <person name="Ng K.K.S."/>
            <person name="Kobayashi M.J."/>
            <person name="Fawcett J.A."/>
            <person name="Hatakeyama M."/>
            <person name="Paape T."/>
            <person name="Ng C.H."/>
            <person name="Ang C.C."/>
            <person name="Tnah L.H."/>
            <person name="Lee C.T."/>
            <person name="Nishiyama T."/>
            <person name="Sese J."/>
            <person name="O'Brien M.J."/>
            <person name="Copetti D."/>
            <person name="Mohd Noor M.I."/>
            <person name="Ong R.C."/>
            <person name="Putra M."/>
            <person name="Sireger I.Z."/>
            <person name="Indrioko S."/>
            <person name="Kosugi Y."/>
            <person name="Izuno A."/>
            <person name="Isagi Y."/>
            <person name="Lee S.L."/>
            <person name="Shimizu K.K."/>
        </authorList>
    </citation>
    <scope>NUCLEOTIDE SEQUENCE [LARGE SCALE GENOMIC DNA]</scope>
    <source>
        <strain evidence="2">214</strain>
    </source>
</reference>
<protein>
    <recommendedName>
        <fullName evidence="1">Integrase catalytic domain-containing protein</fullName>
    </recommendedName>
</protein>
<dbReference type="GO" id="GO:0015074">
    <property type="term" value="P:DNA integration"/>
    <property type="evidence" value="ECO:0007669"/>
    <property type="project" value="InterPro"/>
</dbReference>
<dbReference type="PANTHER" id="PTHR42648">
    <property type="entry name" value="TRANSPOSASE, PUTATIVE-RELATED"/>
    <property type="match status" value="1"/>
</dbReference>